<proteinExistence type="predicted"/>
<dbReference type="OrthoDB" id="663485at2"/>
<evidence type="ECO:0000313" key="1">
    <source>
        <dbReference type="EMBL" id="RTQ44962.1"/>
    </source>
</evidence>
<dbReference type="Proteomes" id="UP000282184">
    <property type="component" value="Unassembled WGS sequence"/>
</dbReference>
<keyword evidence="2" id="KW-1185">Reference proteome</keyword>
<dbReference type="EMBL" id="RXOF01000023">
    <property type="protein sequence ID" value="RTQ44962.1"/>
    <property type="molecule type" value="Genomic_DNA"/>
</dbReference>
<gene>
    <name evidence="1" type="ORF">EJV47_26705</name>
</gene>
<name>A0A3S0JCT2_9BACT</name>
<comment type="caution">
    <text evidence="1">The sequence shown here is derived from an EMBL/GenBank/DDBJ whole genome shotgun (WGS) entry which is preliminary data.</text>
</comment>
<reference evidence="1 2" key="1">
    <citation type="submission" date="2018-12" db="EMBL/GenBank/DDBJ databases">
        <title>Hymenobacter gummosus sp. nov., isolated from a spring.</title>
        <authorList>
            <person name="Nie L."/>
        </authorList>
    </citation>
    <scope>NUCLEOTIDE SEQUENCE [LARGE SCALE GENOMIC DNA]</scope>
    <source>
        <strain evidence="1 2">KCTC 52166</strain>
    </source>
</reference>
<organism evidence="1 2">
    <name type="scientific">Hymenobacter gummosus</name>
    <dbReference type="NCBI Taxonomy" id="1776032"/>
    <lineage>
        <taxon>Bacteria</taxon>
        <taxon>Pseudomonadati</taxon>
        <taxon>Bacteroidota</taxon>
        <taxon>Cytophagia</taxon>
        <taxon>Cytophagales</taxon>
        <taxon>Hymenobacteraceae</taxon>
        <taxon>Hymenobacter</taxon>
    </lineage>
</organism>
<protein>
    <recommendedName>
        <fullName evidence="3">T9SS type A sorting domain-containing protein</fullName>
    </recommendedName>
</protein>
<evidence type="ECO:0000313" key="2">
    <source>
        <dbReference type="Proteomes" id="UP000282184"/>
    </source>
</evidence>
<evidence type="ECO:0008006" key="3">
    <source>
        <dbReference type="Google" id="ProtNLM"/>
    </source>
</evidence>
<dbReference type="RefSeq" id="WP_126696277.1">
    <property type="nucleotide sequence ID" value="NZ_RXOF01000023.1"/>
</dbReference>
<accession>A0A3S0JCT2</accession>
<sequence>MVSAPKSSTRPDNSHALLAFVANSVRYSTGVNDDLLANNGLAFTPAIFNSLPVETLNAPTSSTKAGFGQLYDGVDNGPSNPPPPRTLAGYLVDGPNGLDLGTGLANIPSGALVLTLNGINPASIGDGLPDVLVTQIASPSGSSDVFSCVDASGNVVGNTVSVVYNGSFPTVGEWLADFYEASSSPMGLSNGFTKTARDLRLWTADLSQFGITAENVSRVKQLRIQLNGDSDLAFVAYNKQSATILPVELVSFGARPAADGAVQLDWRTASERNAAAFVVEASHAGGPFAAVGEVAAAGNSTTARNYGFRHRPAAAGTWYYRLRQRDFDGKETLSEIRSVTTGKAEKLPPLSLLPNPAHDRVQVLGATAGPVELLDATGRVLRRQPAESGVGLPAGIYLVRNGRRSARLVVE</sequence>
<dbReference type="AlphaFoldDB" id="A0A3S0JCT2"/>